<dbReference type="InterPro" id="IPR006976">
    <property type="entry name" value="VanZ-like"/>
</dbReference>
<evidence type="ECO:0000313" key="4">
    <source>
        <dbReference type="Proteomes" id="UP000177506"/>
    </source>
</evidence>
<comment type="caution">
    <text evidence="3">The sequence shown here is derived from an EMBL/GenBank/DDBJ whole genome shotgun (WGS) entry which is preliminary data.</text>
</comment>
<protein>
    <recommendedName>
        <fullName evidence="2">VanZ-like domain-containing protein</fullName>
    </recommendedName>
</protein>
<keyword evidence="1" id="KW-0472">Membrane</keyword>
<feature type="domain" description="VanZ-like" evidence="2">
    <location>
        <begin position="32"/>
        <end position="155"/>
    </location>
</feature>
<evidence type="ECO:0000313" key="3">
    <source>
        <dbReference type="EMBL" id="OGX80763.1"/>
    </source>
</evidence>
<name>A0A1G1SQ74_9BACT</name>
<dbReference type="PANTHER" id="PTHR36834">
    <property type="entry name" value="MEMBRANE PROTEIN-RELATED"/>
    <property type="match status" value="1"/>
</dbReference>
<keyword evidence="1" id="KW-0812">Transmembrane</keyword>
<evidence type="ECO:0000259" key="2">
    <source>
        <dbReference type="Pfam" id="PF04892"/>
    </source>
</evidence>
<feature type="transmembrane region" description="Helical" evidence="1">
    <location>
        <begin position="81"/>
        <end position="103"/>
    </location>
</feature>
<dbReference type="PANTHER" id="PTHR36834:SF1">
    <property type="entry name" value="INTEGRAL MEMBRANE PROTEIN"/>
    <property type="match status" value="1"/>
</dbReference>
<feature type="transmembrane region" description="Helical" evidence="1">
    <location>
        <begin position="21"/>
        <end position="45"/>
    </location>
</feature>
<evidence type="ECO:0000256" key="1">
    <source>
        <dbReference type="SAM" id="Phobius"/>
    </source>
</evidence>
<dbReference type="InterPro" id="IPR053150">
    <property type="entry name" value="Teicoplanin_resist-assoc"/>
</dbReference>
<accession>A0A1G1SQ74</accession>
<keyword evidence="4" id="KW-1185">Reference proteome</keyword>
<dbReference type="EMBL" id="MDZA01000459">
    <property type="protein sequence ID" value="OGX80763.1"/>
    <property type="molecule type" value="Genomic_DNA"/>
</dbReference>
<proteinExistence type="predicted"/>
<feature type="transmembrane region" description="Helical" evidence="1">
    <location>
        <begin position="139"/>
        <end position="157"/>
    </location>
</feature>
<sequence length="167" mass="19144">MLLISLHQPVFMQATSRTTRPLIKLLTWLALVIYISAAVYIVFFARRRQNIVWSPHLVNLMPLANTMRDYRYVSQIGQWNYWSNIFGNIALFVPLGPLVAAATGFRRWRWLLAIGVGASVLIECAQYVLEIGIPDIDDVILNSTGALVGIILWEVLFRKIYRLLLQK</sequence>
<dbReference type="AlphaFoldDB" id="A0A1G1SQ74"/>
<dbReference type="Proteomes" id="UP000177506">
    <property type="component" value="Unassembled WGS sequence"/>
</dbReference>
<dbReference type="Pfam" id="PF04892">
    <property type="entry name" value="VanZ"/>
    <property type="match status" value="1"/>
</dbReference>
<keyword evidence="1" id="KW-1133">Transmembrane helix</keyword>
<reference evidence="3 4" key="1">
    <citation type="submission" date="2016-08" db="EMBL/GenBank/DDBJ databases">
        <title>Hymenobacter coccineus sp. nov., Hymenobacter lapidarius sp. nov. and Hymenobacter glacialis sp. nov., isolated from Antarctic soil.</title>
        <authorList>
            <person name="Sedlacek I."/>
            <person name="Kralova S."/>
            <person name="Kyrova K."/>
            <person name="Maslanova I."/>
            <person name="Stankova E."/>
            <person name="Vrbovska V."/>
            <person name="Nemec M."/>
            <person name="Bartak M."/>
            <person name="Svec P."/>
            <person name="Busse H.-J."/>
            <person name="Pantucek R."/>
        </authorList>
    </citation>
    <scope>NUCLEOTIDE SEQUENCE [LARGE SCALE GENOMIC DNA]</scope>
    <source>
        <strain evidence="3 4">CCM 8649</strain>
    </source>
</reference>
<gene>
    <name evidence="3" type="ORF">BEN49_03345</name>
</gene>
<feature type="transmembrane region" description="Helical" evidence="1">
    <location>
        <begin position="110"/>
        <end position="133"/>
    </location>
</feature>
<organism evidence="3 4">
    <name type="scientific">Hymenobacter coccineus</name>
    <dbReference type="NCBI Taxonomy" id="1908235"/>
    <lineage>
        <taxon>Bacteria</taxon>
        <taxon>Pseudomonadati</taxon>
        <taxon>Bacteroidota</taxon>
        <taxon>Cytophagia</taxon>
        <taxon>Cytophagales</taxon>
        <taxon>Hymenobacteraceae</taxon>
        <taxon>Hymenobacter</taxon>
    </lineage>
</organism>